<dbReference type="SUPFAM" id="SSF52540">
    <property type="entry name" value="P-loop containing nucleoside triphosphate hydrolases"/>
    <property type="match status" value="1"/>
</dbReference>
<dbReference type="Gene3D" id="3.40.50.300">
    <property type="entry name" value="P-loop containing nucleotide triphosphate hydrolases"/>
    <property type="match status" value="1"/>
</dbReference>
<organism evidence="8 9">
    <name type="scientific">Oryzias javanicus</name>
    <name type="common">Javanese ricefish</name>
    <name type="synonym">Aplocheilus javanicus</name>
    <dbReference type="NCBI Taxonomy" id="123683"/>
    <lineage>
        <taxon>Eukaryota</taxon>
        <taxon>Metazoa</taxon>
        <taxon>Chordata</taxon>
        <taxon>Craniata</taxon>
        <taxon>Vertebrata</taxon>
        <taxon>Euteleostomi</taxon>
        <taxon>Actinopterygii</taxon>
        <taxon>Neopterygii</taxon>
        <taxon>Teleostei</taxon>
        <taxon>Neoteleostei</taxon>
        <taxon>Acanthomorphata</taxon>
        <taxon>Ovalentaria</taxon>
        <taxon>Atherinomorphae</taxon>
        <taxon>Beloniformes</taxon>
        <taxon>Adrianichthyidae</taxon>
        <taxon>Oryziinae</taxon>
        <taxon>Oryzias</taxon>
    </lineage>
</organism>
<dbReference type="OrthoDB" id="205623at2759"/>
<dbReference type="FunFam" id="3.40.50.300:FF:000433">
    <property type="entry name" value="Estrogen sulfotransferase"/>
    <property type="match status" value="1"/>
</dbReference>
<dbReference type="AlphaFoldDB" id="A0A437D7Y1"/>
<proteinExistence type="inferred from homology"/>
<evidence type="ECO:0000313" key="8">
    <source>
        <dbReference type="EMBL" id="RVE70732.1"/>
    </source>
</evidence>
<accession>A0A437D7Y1</accession>
<keyword evidence="3" id="KW-0963">Cytoplasm</keyword>
<keyword evidence="5" id="KW-0128">Catecholamine metabolism</keyword>
<protein>
    <recommendedName>
        <fullName evidence="6">Sulfotransferase</fullName>
        <ecNumber evidence="6">2.8.2.-</ecNumber>
    </recommendedName>
</protein>
<comment type="subcellular location">
    <subcellularLocation>
        <location evidence="1">Cytoplasm</location>
    </subcellularLocation>
</comment>
<dbReference type="PANTHER" id="PTHR11783">
    <property type="entry name" value="SULFOTRANSFERASE SULT"/>
    <property type="match status" value="1"/>
</dbReference>
<name>A0A437D7Y1_ORYJA</name>
<evidence type="ECO:0000313" key="9">
    <source>
        <dbReference type="Proteomes" id="UP000283210"/>
    </source>
</evidence>
<evidence type="ECO:0000256" key="2">
    <source>
        <dbReference type="ARBA" id="ARBA00005771"/>
    </source>
</evidence>
<evidence type="ECO:0000259" key="7">
    <source>
        <dbReference type="Pfam" id="PF00685"/>
    </source>
</evidence>
<dbReference type="GO" id="GO:0006805">
    <property type="term" value="P:xenobiotic metabolic process"/>
    <property type="evidence" value="ECO:0007669"/>
    <property type="project" value="UniProtKB-ARBA"/>
</dbReference>
<evidence type="ECO:0000256" key="1">
    <source>
        <dbReference type="ARBA" id="ARBA00004496"/>
    </source>
</evidence>
<dbReference type="GO" id="GO:0008146">
    <property type="term" value="F:sulfotransferase activity"/>
    <property type="evidence" value="ECO:0007669"/>
    <property type="project" value="InterPro"/>
</dbReference>
<evidence type="ECO:0000256" key="3">
    <source>
        <dbReference type="ARBA" id="ARBA00022490"/>
    </source>
</evidence>
<dbReference type="GO" id="GO:0006584">
    <property type="term" value="P:catecholamine metabolic process"/>
    <property type="evidence" value="ECO:0007669"/>
    <property type="project" value="UniProtKB-KW"/>
</dbReference>
<dbReference type="Proteomes" id="UP000283210">
    <property type="component" value="Chromosome 7"/>
</dbReference>
<evidence type="ECO:0000256" key="4">
    <source>
        <dbReference type="ARBA" id="ARBA00022679"/>
    </source>
</evidence>
<reference evidence="8 9" key="2">
    <citation type="submission" date="2019-01" db="EMBL/GenBank/DDBJ databases">
        <title>A chromosome length genome reference of the Java medaka (oryzias javanicus).</title>
        <authorList>
            <person name="Herpin A."/>
            <person name="Takehana Y."/>
            <person name="Naruse K."/>
            <person name="Ansai S."/>
            <person name="Kawaguchi M."/>
        </authorList>
    </citation>
    <scope>NUCLEOTIDE SEQUENCE [LARGE SCALE GENOMIC DNA]</scope>
    <source>
        <strain evidence="8">RS831</strain>
        <tissue evidence="8">Whole body</tissue>
    </source>
</reference>
<dbReference type="InterPro" id="IPR027417">
    <property type="entry name" value="P-loop_NTPase"/>
</dbReference>
<feature type="domain" description="Sulfotransferase" evidence="7">
    <location>
        <begin position="58"/>
        <end position="308"/>
    </location>
</feature>
<dbReference type="GO" id="GO:0005737">
    <property type="term" value="C:cytoplasm"/>
    <property type="evidence" value="ECO:0007669"/>
    <property type="project" value="UniProtKB-SubCell"/>
</dbReference>
<keyword evidence="4 6" id="KW-0808">Transferase</keyword>
<reference evidence="8 9" key="1">
    <citation type="submission" date="2018-11" db="EMBL/GenBank/DDBJ databases">
        <authorList>
            <person name="Lopez-Roques C."/>
            <person name="Donnadieu C."/>
            <person name="Bouchez O."/>
            <person name="Klopp C."/>
            <person name="Cabau C."/>
            <person name="Zahm M."/>
        </authorList>
    </citation>
    <scope>NUCLEOTIDE SEQUENCE [LARGE SCALE GENOMIC DNA]</scope>
    <source>
        <strain evidence="8">RS831</strain>
        <tissue evidence="8">Whole body</tissue>
    </source>
</reference>
<sequence length="316" mass="37245">MIGNLISKKLPMLNSKSYRENSQMEIPPRPVLFDFHGVSMTKYFTENWDNIQDFKARPDDILIASYPKAGNTWVSYILDLLYFSHMSPDRQDSVPLHERVPFLEFYMPGFPSGVDELNKSTVVPRIIKTHLPVQFLPKSIWEQNSKIIYVARNAKDSVVSFFHFDRMNKAQPEPGDWSSFLRRFMDGKMVFGSWYEHVRGWWEKKKSHPNILYLFYEDLIEDTEQELDKLCSFLGLSPTSELKKQIMEKVLFDNMKQNKMANGSADEVLDFKISPFMRKGKVGDWKNHFTVQQNEQFSEDYDKKMKNTDLQFRTVL</sequence>
<evidence type="ECO:0000256" key="6">
    <source>
        <dbReference type="RuleBase" id="RU361155"/>
    </source>
</evidence>
<comment type="similarity">
    <text evidence="2 6">Belongs to the sulfotransferase 1 family.</text>
</comment>
<dbReference type="EMBL" id="CM012443">
    <property type="protein sequence ID" value="RVE70732.1"/>
    <property type="molecule type" value="Genomic_DNA"/>
</dbReference>
<evidence type="ECO:0000256" key="5">
    <source>
        <dbReference type="ARBA" id="ARBA00022939"/>
    </source>
</evidence>
<dbReference type="InterPro" id="IPR000863">
    <property type="entry name" value="Sulfotransferase_dom"/>
</dbReference>
<keyword evidence="9" id="KW-1185">Reference proteome</keyword>
<dbReference type="Pfam" id="PF00685">
    <property type="entry name" value="Sulfotransfer_1"/>
    <property type="match status" value="1"/>
</dbReference>
<gene>
    <name evidence="8" type="ORF">OJAV_G00067260</name>
</gene>
<dbReference type="EC" id="2.8.2.-" evidence="6"/>